<evidence type="ECO:0000313" key="2">
    <source>
        <dbReference type="Proteomes" id="UP000828941"/>
    </source>
</evidence>
<proteinExistence type="predicted"/>
<name>A0ACB9Q9K3_BAUVA</name>
<keyword evidence="2" id="KW-1185">Reference proteome</keyword>
<sequence length="316" mass="35583">MRSTLPESQPRQAESHLGDIDILISIAGKISEYTIAPVARQVGYLIFFGRNVKNLKTQVDELHKAKERVEHEIDVATRNALKIETDVNDWLKKVDETVEEAKMIYGDEGKGSCLHLLQRHQISRKASKMAQEMTEIQTRGKFDRVGYPATPQALRIADSVKDCKALESRTNIINEIMETLQDSSIHPIGVWGTGGVGKTTLAKEVRRQAKEKNLFDAVVMTTITDKPNVEEVQKEIADSLGMTFNVSSERGRADALKQRIKKEKSILVIVDDIWEGFELERFGIPLGDEHKGCKLLLTSRNLEVLKSEMGIQKLFN</sequence>
<dbReference type="EMBL" id="CM039426">
    <property type="protein sequence ID" value="KAI4356764.1"/>
    <property type="molecule type" value="Genomic_DNA"/>
</dbReference>
<organism evidence="1 2">
    <name type="scientific">Bauhinia variegata</name>
    <name type="common">Purple orchid tree</name>
    <name type="synonym">Phanera variegata</name>
    <dbReference type="NCBI Taxonomy" id="167791"/>
    <lineage>
        <taxon>Eukaryota</taxon>
        <taxon>Viridiplantae</taxon>
        <taxon>Streptophyta</taxon>
        <taxon>Embryophyta</taxon>
        <taxon>Tracheophyta</taxon>
        <taxon>Spermatophyta</taxon>
        <taxon>Magnoliopsida</taxon>
        <taxon>eudicotyledons</taxon>
        <taxon>Gunneridae</taxon>
        <taxon>Pentapetalae</taxon>
        <taxon>rosids</taxon>
        <taxon>fabids</taxon>
        <taxon>Fabales</taxon>
        <taxon>Fabaceae</taxon>
        <taxon>Cercidoideae</taxon>
        <taxon>Cercideae</taxon>
        <taxon>Bauhiniinae</taxon>
        <taxon>Bauhinia</taxon>
    </lineage>
</organism>
<gene>
    <name evidence="1" type="ORF">L6164_000758</name>
</gene>
<reference evidence="1 2" key="1">
    <citation type="journal article" date="2022" name="DNA Res.">
        <title>Chromosomal-level genome assembly of the orchid tree Bauhinia variegata (Leguminosae; Cercidoideae) supports the allotetraploid origin hypothesis of Bauhinia.</title>
        <authorList>
            <person name="Zhong Y."/>
            <person name="Chen Y."/>
            <person name="Zheng D."/>
            <person name="Pang J."/>
            <person name="Liu Y."/>
            <person name="Luo S."/>
            <person name="Meng S."/>
            <person name="Qian L."/>
            <person name="Wei D."/>
            <person name="Dai S."/>
            <person name="Zhou R."/>
        </authorList>
    </citation>
    <scope>NUCLEOTIDE SEQUENCE [LARGE SCALE GENOMIC DNA]</scope>
    <source>
        <strain evidence="1">BV-YZ2020</strain>
    </source>
</reference>
<accession>A0ACB9Q9K3</accession>
<dbReference type="Proteomes" id="UP000828941">
    <property type="component" value="Chromosome 1"/>
</dbReference>
<comment type="caution">
    <text evidence="1">The sequence shown here is derived from an EMBL/GenBank/DDBJ whole genome shotgun (WGS) entry which is preliminary data.</text>
</comment>
<evidence type="ECO:0000313" key="1">
    <source>
        <dbReference type="EMBL" id="KAI4356764.1"/>
    </source>
</evidence>
<protein>
    <submittedName>
        <fullName evidence="1">Uncharacterized protein</fullName>
    </submittedName>
</protein>